<dbReference type="EMBL" id="JABANE010000019">
    <property type="protein sequence ID" value="NME68086.1"/>
    <property type="molecule type" value="Genomic_DNA"/>
</dbReference>
<organism evidence="3 4">
    <name type="scientific">Flammeovirga aprica JL-4</name>
    <dbReference type="NCBI Taxonomy" id="694437"/>
    <lineage>
        <taxon>Bacteria</taxon>
        <taxon>Pseudomonadati</taxon>
        <taxon>Bacteroidota</taxon>
        <taxon>Cytophagia</taxon>
        <taxon>Cytophagales</taxon>
        <taxon>Flammeovirgaceae</taxon>
        <taxon>Flammeovirga</taxon>
    </lineage>
</organism>
<accession>A0A7X9RT90</accession>
<keyword evidence="1" id="KW-0732">Signal</keyword>
<evidence type="ECO:0000313" key="4">
    <source>
        <dbReference type="Proteomes" id="UP000576082"/>
    </source>
</evidence>
<feature type="chain" id="PRO_5030569469" evidence="1">
    <location>
        <begin position="24"/>
        <end position="297"/>
    </location>
</feature>
<dbReference type="RefSeq" id="WP_169656399.1">
    <property type="nucleotide sequence ID" value="NZ_JABANE010000019.1"/>
</dbReference>
<dbReference type="AlphaFoldDB" id="A0A7X9RT90"/>
<dbReference type="GO" id="GO:0016787">
    <property type="term" value="F:hydrolase activity"/>
    <property type="evidence" value="ECO:0007669"/>
    <property type="project" value="InterPro"/>
</dbReference>
<sequence length="297" mass="33623">MKLINNYFLLTLIFSVTTLPSFAQSDFKITKNFQALLDKDLSYWELFVGVPHTSVELEGHPKSENVHVGKPLGLNNDPKKIMTVSEEDGELILNVSGEIYAGLTSKYEFGNYHLKALFKWGEKKWAPRLDKKRDNGILYHCHGEHGAFWNVWMSSLELQIQEHDMGDFVTLVNARAEVKSKKGKHGYKVTGVDDEVIQYGGKGNPGYCHITEHNEKPNGEWNLVEVICVEDQSIHIVNGKVVMVVKNARKAVNGKEEKLTEGKIQLQSEGAEAYFKDIQIKSVNKFPKKYKKAITQG</sequence>
<dbReference type="Proteomes" id="UP000576082">
    <property type="component" value="Unassembled WGS sequence"/>
</dbReference>
<name>A0A7X9RT90_9BACT</name>
<reference evidence="3 4" key="1">
    <citation type="submission" date="2020-04" db="EMBL/GenBank/DDBJ databases">
        <title>Flammeovirga sp. SR4, a novel species isolated from seawater.</title>
        <authorList>
            <person name="Wang X."/>
        </authorList>
    </citation>
    <scope>NUCLEOTIDE SEQUENCE [LARGE SCALE GENOMIC DNA]</scope>
    <source>
        <strain evidence="3 4">ATCC 23126</strain>
    </source>
</reference>
<feature type="domain" description="3-keto-alpha-glucoside-1,2-lyase/3-keto-2-hydroxy-glucal hydratase" evidence="2">
    <location>
        <begin position="36"/>
        <end position="281"/>
    </location>
</feature>
<gene>
    <name evidence="3" type="ORF">HHU12_08950</name>
</gene>
<keyword evidence="4" id="KW-1185">Reference proteome</keyword>
<comment type="caution">
    <text evidence="3">The sequence shown here is derived from an EMBL/GenBank/DDBJ whole genome shotgun (WGS) entry which is preliminary data.</text>
</comment>
<feature type="signal peptide" evidence="1">
    <location>
        <begin position="1"/>
        <end position="23"/>
    </location>
</feature>
<proteinExistence type="predicted"/>
<evidence type="ECO:0000256" key="1">
    <source>
        <dbReference type="SAM" id="SignalP"/>
    </source>
</evidence>
<protein>
    <submittedName>
        <fullName evidence="3">DUF1080 domain-containing protein</fullName>
    </submittedName>
</protein>
<dbReference type="InterPro" id="IPR010496">
    <property type="entry name" value="AL/BT2_dom"/>
</dbReference>
<evidence type="ECO:0000259" key="2">
    <source>
        <dbReference type="Pfam" id="PF06439"/>
    </source>
</evidence>
<evidence type="ECO:0000313" key="3">
    <source>
        <dbReference type="EMBL" id="NME68086.1"/>
    </source>
</evidence>
<dbReference type="Gene3D" id="2.60.120.560">
    <property type="entry name" value="Exo-inulinase, domain 1"/>
    <property type="match status" value="1"/>
</dbReference>
<dbReference type="Pfam" id="PF06439">
    <property type="entry name" value="3keto-disac_hyd"/>
    <property type="match status" value="1"/>
</dbReference>